<dbReference type="RefSeq" id="WP_042267655.1">
    <property type="nucleotide sequence ID" value="NZ_CP009287.1"/>
</dbReference>
<dbReference type="PANTHER" id="PTHR43498:SF1">
    <property type="entry name" value="COB--COM HETERODISULFIDE REDUCTASE IRON-SULFUR SUBUNIT A"/>
    <property type="match status" value="1"/>
</dbReference>
<dbReference type="Pfam" id="PF12831">
    <property type="entry name" value="FAD_oxidored"/>
    <property type="match status" value="1"/>
</dbReference>
<evidence type="ECO:0000256" key="3">
    <source>
        <dbReference type="ARBA" id="ARBA00023002"/>
    </source>
</evidence>
<organism evidence="7 8">
    <name type="scientific">Paenibacillus graminis</name>
    <dbReference type="NCBI Taxonomy" id="189425"/>
    <lineage>
        <taxon>Bacteria</taxon>
        <taxon>Bacillati</taxon>
        <taxon>Bacillota</taxon>
        <taxon>Bacilli</taxon>
        <taxon>Bacillales</taxon>
        <taxon>Paenibacillaceae</taxon>
        <taxon>Paenibacillus</taxon>
    </lineage>
</organism>
<dbReference type="GO" id="GO:0051539">
    <property type="term" value="F:4 iron, 4 sulfur cluster binding"/>
    <property type="evidence" value="ECO:0007669"/>
    <property type="project" value="UniProtKB-KW"/>
</dbReference>
<reference evidence="7 8" key="1">
    <citation type="submission" date="2014-08" db="EMBL/GenBank/DDBJ databases">
        <title>Comparative genomics of the Paenibacillus odorifer group.</title>
        <authorList>
            <person name="den Bakker H.C."/>
            <person name="Tsai Y.-C."/>
            <person name="Martin N."/>
            <person name="Korlach J."/>
            <person name="Wiedmann M."/>
        </authorList>
    </citation>
    <scope>NUCLEOTIDE SEQUENCE [LARGE SCALE GENOMIC DNA]</scope>
    <source>
        <strain evidence="7 8">DSM 15220</strain>
    </source>
</reference>
<name>A0A089MCL4_9BACL</name>
<evidence type="ECO:0000256" key="6">
    <source>
        <dbReference type="SAM" id="SignalP"/>
    </source>
</evidence>
<keyword evidence="1" id="KW-0004">4Fe-4S</keyword>
<evidence type="ECO:0000256" key="2">
    <source>
        <dbReference type="ARBA" id="ARBA00022723"/>
    </source>
</evidence>
<dbReference type="PANTHER" id="PTHR43498">
    <property type="entry name" value="FERREDOXIN:COB-COM HETERODISULFIDE REDUCTASE SUBUNIT A"/>
    <property type="match status" value="1"/>
</dbReference>
<keyword evidence="2" id="KW-0479">Metal-binding</keyword>
<evidence type="ECO:0000256" key="4">
    <source>
        <dbReference type="ARBA" id="ARBA00023004"/>
    </source>
</evidence>
<keyword evidence="3" id="KW-0560">Oxidoreductase</keyword>
<evidence type="ECO:0000313" key="7">
    <source>
        <dbReference type="EMBL" id="AIQ71571.1"/>
    </source>
</evidence>
<dbReference type="InterPro" id="IPR039650">
    <property type="entry name" value="HdrA-like"/>
</dbReference>
<protein>
    <recommendedName>
        <fullName evidence="9">FAD-dependent oxidoreductase</fullName>
    </recommendedName>
</protein>
<dbReference type="STRING" id="189425.PGRAT_31300"/>
<evidence type="ECO:0000313" key="8">
    <source>
        <dbReference type="Proteomes" id="UP000029500"/>
    </source>
</evidence>
<dbReference type="EMBL" id="CP009287">
    <property type="protein sequence ID" value="AIQ71571.1"/>
    <property type="molecule type" value="Genomic_DNA"/>
</dbReference>
<keyword evidence="4" id="KW-0408">Iron</keyword>
<evidence type="ECO:0000256" key="5">
    <source>
        <dbReference type="ARBA" id="ARBA00023014"/>
    </source>
</evidence>
<dbReference type="eggNOG" id="COG0644">
    <property type="taxonomic scope" value="Bacteria"/>
</dbReference>
<feature type="chain" id="PRO_5038485385" description="FAD-dependent oxidoreductase" evidence="6">
    <location>
        <begin position="31"/>
        <end position="478"/>
    </location>
</feature>
<evidence type="ECO:0000256" key="1">
    <source>
        <dbReference type="ARBA" id="ARBA00022485"/>
    </source>
</evidence>
<dbReference type="GO" id="GO:0016491">
    <property type="term" value="F:oxidoreductase activity"/>
    <property type="evidence" value="ECO:0007669"/>
    <property type="project" value="UniProtKB-KW"/>
</dbReference>
<keyword evidence="8" id="KW-1185">Reference proteome</keyword>
<keyword evidence="6" id="KW-0732">Signal</keyword>
<dbReference type="Proteomes" id="UP000029500">
    <property type="component" value="Chromosome"/>
</dbReference>
<gene>
    <name evidence="7" type="ORF">PGRAT_31300</name>
</gene>
<dbReference type="HOGENOM" id="CLU_526615_0_0_9"/>
<evidence type="ECO:0008006" key="9">
    <source>
        <dbReference type="Google" id="ProtNLM"/>
    </source>
</evidence>
<dbReference type="KEGG" id="pgm:PGRAT_31300"/>
<dbReference type="SUPFAM" id="SSF51905">
    <property type="entry name" value="FAD/NAD(P)-binding domain"/>
    <property type="match status" value="1"/>
</dbReference>
<dbReference type="Gene3D" id="3.50.50.60">
    <property type="entry name" value="FAD/NAD(P)-binding domain"/>
    <property type="match status" value="1"/>
</dbReference>
<proteinExistence type="predicted"/>
<accession>A0A089MCL4</accession>
<keyword evidence="5" id="KW-0411">Iron-sulfur</keyword>
<sequence>MFMQFRKSHRIKSCLAALVLLSATVLPTAAAVKPAATSTALASYDVVVIGSEIQGALLAKEAVRAGLKVLMLDPRSKPGGELIQGQMFFLDDVNDNKQRSLVQGEIKNLFNGYKAGTIRKAADFQKYYAKVIQGIPLKSGIVLDRVDTKDTSSGKMLSALTYHGKDGAKVTIQSRYWVENTDYNALSGKLKEARIPGMETIYNSTVPDYMAATYMLNFRNVDWNLLHQRILEDYPLTNVRKKYGPNTYVDWHFATGFSNITNRYSTKDKQLRLRGLNASYQKNGQVIINGLLIYDVNPADPISVASAVRKGKAEAPHILSFLRKNIPGFAKAELNGFPEYLYIRDYNRYETKYVLEYTDLMSSRMFWDNVSIGGYSIDLQGTRAIPTGIGFGKPDRYGLPLRSFELKSYDNVLVTGKNVGARIKAYGSARIMPTTALAAQTIGIILGRERSKRLDDLNVEDFKRIRAYLKKDYQISLQ</sequence>
<dbReference type="GO" id="GO:0046872">
    <property type="term" value="F:metal ion binding"/>
    <property type="evidence" value="ECO:0007669"/>
    <property type="project" value="UniProtKB-KW"/>
</dbReference>
<feature type="signal peptide" evidence="6">
    <location>
        <begin position="1"/>
        <end position="30"/>
    </location>
</feature>
<dbReference type="AlphaFoldDB" id="A0A089MCL4"/>
<dbReference type="InterPro" id="IPR036188">
    <property type="entry name" value="FAD/NAD-bd_sf"/>
</dbReference>
<dbReference type="OrthoDB" id="9777740at2"/>